<evidence type="ECO:0000256" key="1">
    <source>
        <dbReference type="SAM" id="MobiDB-lite"/>
    </source>
</evidence>
<dbReference type="EMBL" id="BMAT01005128">
    <property type="protein sequence ID" value="GFR87943.1"/>
    <property type="molecule type" value="Genomic_DNA"/>
</dbReference>
<evidence type="ECO:0000313" key="4">
    <source>
        <dbReference type="Proteomes" id="UP000762676"/>
    </source>
</evidence>
<protein>
    <submittedName>
        <fullName evidence="3">Uncharacterized protein</fullName>
    </submittedName>
</protein>
<name>A0AAV4GQY7_9GAST</name>
<dbReference type="AlphaFoldDB" id="A0AAV4GQY7"/>
<reference evidence="3 4" key="1">
    <citation type="journal article" date="2021" name="Elife">
        <title>Chloroplast acquisition without the gene transfer in kleptoplastic sea slugs, Plakobranchus ocellatus.</title>
        <authorList>
            <person name="Maeda T."/>
            <person name="Takahashi S."/>
            <person name="Yoshida T."/>
            <person name="Shimamura S."/>
            <person name="Takaki Y."/>
            <person name="Nagai Y."/>
            <person name="Toyoda A."/>
            <person name="Suzuki Y."/>
            <person name="Arimoto A."/>
            <person name="Ishii H."/>
            <person name="Satoh N."/>
            <person name="Nishiyama T."/>
            <person name="Hasebe M."/>
            <person name="Maruyama T."/>
            <person name="Minagawa J."/>
            <person name="Obokata J."/>
            <person name="Shigenobu S."/>
        </authorList>
    </citation>
    <scope>NUCLEOTIDE SEQUENCE [LARGE SCALE GENOMIC DNA]</scope>
</reference>
<evidence type="ECO:0000256" key="2">
    <source>
        <dbReference type="SAM" id="Phobius"/>
    </source>
</evidence>
<feature type="non-terminal residue" evidence="3">
    <location>
        <position position="222"/>
    </location>
</feature>
<keyword evidence="2" id="KW-0472">Membrane</keyword>
<keyword evidence="2" id="KW-1133">Transmembrane helix</keyword>
<feature type="compositionally biased region" description="Polar residues" evidence="1">
    <location>
        <begin position="174"/>
        <end position="189"/>
    </location>
</feature>
<accession>A0AAV4GQY7</accession>
<feature type="compositionally biased region" description="Polar residues" evidence="1">
    <location>
        <begin position="1"/>
        <end position="10"/>
    </location>
</feature>
<keyword evidence="2" id="KW-0812">Transmembrane</keyword>
<dbReference type="Proteomes" id="UP000762676">
    <property type="component" value="Unassembled WGS sequence"/>
</dbReference>
<feature type="region of interest" description="Disordered" evidence="1">
    <location>
        <begin position="132"/>
        <end position="222"/>
    </location>
</feature>
<proteinExistence type="predicted"/>
<feature type="transmembrane region" description="Helical" evidence="2">
    <location>
        <begin position="54"/>
        <end position="74"/>
    </location>
</feature>
<evidence type="ECO:0000313" key="3">
    <source>
        <dbReference type="EMBL" id="GFR87943.1"/>
    </source>
</evidence>
<organism evidence="3 4">
    <name type="scientific">Elysia marginata</name>
    <dbReference type="NCBI Taxonomy" id="1093978"/>
    <lineage>
        <taxon>Eukaryota</taxon>
        <taxon>Metazoa</taxon>
        <taxon>Spiralia</taxon>
        <taxon>Lophotrochozoa</taxon>
        <taxon>Mollusca</taxon>
        <taxon>Gastropoda</taxon>
        <taxon>Heterobranchia</taxon>
        <taxon>Euthyneura</taxon>
        <taxon>Panpulmonata</taxon>
        <taxon>Sacoglossa</taxon>
        <taxon>Placobranchoidea</taxon>
        <taxon>Plakobranchidae</taxon>
        <taxon>Elysia</taxon>
    </lineage>
</organism>
<keyword evidence="4" id="KW-1185">Reference proteome</keyword>
<gene>
    <name evidence="3" type="ORF">ElyMa_002505200</name>
</gene>
<feature type="region of interest" description="Disordered" evidence="1">
    <location>
        <begin position="1"/>
        <end position="20"/>
    </location>
</feature>
<sequence>MAAAHTQTWHPVTPQIADPDLVPPQASTEGIWGVSAEPAPPVSGEGLFARHHRFTLVALVVVLIICIVVVYVYLTRRGGNKKKSRASGREALQGVSHSEEMMDLDELNRLRAMRQQQQSDSLRWRRQQLFPDQRPGWAPDVGQEAAGASPPVRQQRAPLDSAASATPLQPAPASGSSQTPSLQSQQRSVAFSDDFIDPQLARRQQKMLKTADPLARAAAEEN</sequence>
<comment type="caution">
    <text evidence="3">The sequence shown here is derived from an EMBL/GenBank/DDBJ whole genome shotgun (WGS) entry which is preliminary data.</text>
</comment>